<evidence type="ECO:0008006" key="3">
    <source>
        <dbReference type="Google" id="ProtNLM"/>
    </source>
</evidence>
<gene>
    <name evidence="1" type="ORF">AMJ44_14575</name>
</gene>
<sequence length="217" mass="25595">MAWQKLKPDQQYGETITLREQGIALSGAFIKGRGLQDYEYVELFIDGSMRRIGFKFHQEPTGETFKLIRESESGRLIQTTCWRTDPWLDEIVTLPKTERRFLIETDTSVENPSEGVRYFVFVGYSFQPQRDFKTKGDYPRLSGVYRLFKDEELVRIGEAEDLETRLKEHLRHYKDQADTYDFCEIPDLEARKAEEKRLLKEFQDAYGRLPKLNKISS</sequence>
<accession>A0A0S7XLG6</accession>
<name>A0A0S7XLG6_UNCSA</name>
<dbReference type="CDD" id="cd00719">
    <property type="entry name" value="GIY-YIG_SF"/>
    <property type="match status" value="1"/>
</dbReference>
<organism evidence="1 2">
    <name type="scientific">candidate division WOR-1 bacterium DG_54_3</name>
    <dbReference type="NCBI Taxonomy" id="1703775"/>
    <lineage>
        <taxon>Bacteria</taxon>
        <taxon>Bacillati</taxon>
        <taxon>Saganbacteria</taxon>
    </lineage>
</organism>
<dbReference type="Proteomes" id="UP000051861">
    <property type="component" value="Unassembled WGS sequence"/>
</dbReference>
<proteinExistence type="predicted"/>
<dbReference type="EMBL" id="LIZX01000239">
    <property type="protein sequence ID" value="KPJ63296.1"/>
    <property type="molecule type" value="Genomic_DNA"/>
</dbReference>
<comment type="caution">
    <text evidence="1">The sequence shown here is derived from an EMBL/GenBank/DDBJ whole genome shotgun (WGS) entry which is preliminary data.</text>
</comment>
<evidence type="ECO:0000313" key="1">
    <source>
        <dbReference type="EMBL" id="KPJ63296.1"/>
    </source>
</evidence>
<dbReference type="AlphaFoldDB" id="A0A0S7XLG6"/>
<protein>
    <recommendedName>
        <fullName evidence="3">GIY-YIG domain-containing protein</fullName>
    </recommendedName>
</protein>
<evidence type="ECO:0000313" key="2">
    <source>
        <dbReference type="Proteomes" id="UP000051861"/>
    </source>
</evidence>
<reference evidence="1 2" key="1">
    <citation type="journal article" date="2015" name="Microbiome">
        <title>Genomic resolution of linkages in carbon, nitrogen, and sulfur cycling among widespread estuary sediment bacteria.</title>
        <authorList>
            <person name="Baker B.J."/>
            <person name="Lazar C.S."/>
            <person name="Teske A.P."/>
            <person name="Dick G.J."/>
        </authorList>
    </citation>
    <scope>NUCLEOTIDE SEQUENCE [LARGE SCALE GENOMIC DNA]</scope>
    <source>
        <strain evidence="1">DG_54_3</strain>
    </source>
</reference>
<dbReference type="PATRIC" id="fig|1703775.3.peg.2428"/>